<evidence type="ECO:0000313" key="4">
    <source>
        <dbReference type="Proteomes" id="UP000027120"/>
    </source>
</evidence>
<evidence type="ECO:0000313" key="3">
    <source>
        <dbReference type="EMBL" id="KDO42329.1"/>
    </source>
</evidence>
<feature type="non-terminal residue" evidence="3">
    <location>
        <position position="1"/>
    </location>
</feature>
<dbReference type="PANTHER" id="PTHR31973">
    <property type="entry name" value="POLYPROTEIN, PUTATIVE-RELATED"/>
    <property type="match status" value="1"/>
</dbReference>
<dbReference type="GO" id="GO:0008270">
    <property type="term" value="F:zinc ion binding"/>
    <property type="evidence" value="ECO:0007669"/>
    <property type="project" value="UniProtKB-KW"/>
</dbReference>
<dbReference type="InterPro" id="IPR004332">
    <property type="entry name" value="Transposase_MuDR"/>
</dbReference>
<keyword evidence="1" id="KW-0863">Zinc-finger</keyword>
<organism evidence="3 4">
    <name type="scientific">Citrus sinensis</name>
    <name type="common">Sweet orange</name>
    <name type="synonym">Citrus aurantium var. sinensis</name>
    <dbReference type="NCBI Taxonomy" id="2711"/>
    <lineage>
        <taxon>Eukaryota</taxon>
        <taxon>Viridiplantae</taxon>
        <taxon>Streptophyta</taxon>
        <taxon>Embryophyta</taxon>
        <taxon>Tracheophyta</taxon>
        <taxon>Spermatophyta</taxon>
        <taxon>Magnoliopsida</taxon>
        <taxon>eudicotyledons</taxon>
        <taxon>Gunneridae</taxon>
        <taxon>Pentapetalae</taxon>
        <taxon>rosids</taxon>
        <taxon>malvids</taxon>
        <taxon>Sapindales</taxon>
        <taxon>Rutaceae</taxon>
        <taxon>Aurantioideae</taxon>
        <taxon>Citrus</taxon>
    </lineage>
</organism>
<proteinExistence type="predicted"/>
<dbReference type="InterPro" id="IPR007527">
    <property type="entry name" value="Znf_SWIM"/>
</dbReference>
<evidence type="ECO:0000256" key="1">
    <source>
        <dbReference type="PROSITE-ProRule" id="PRU00325"/>
    </source>
</evidence>
<keyword evidence="4" id="KW-1185">Reference proteome</keyword>
<evidence type="ECO:0000259" key="2">
    <source>
        <dbReference type="PROSITE" id="PS50966"/>
    </source>
</evidence>
<dbReference type="PROSITE" id="PS50966">
    <property type="entry name" value="ZF_SWIM"/>
    <property type="match status" value="1"/>
</dbReference>
<keyword evidence="1" id="KW-0862">Zinc</keyword>
<sequence length="714" mass="82295">RESGNNLQYNYREASNTQLMRYCLSGRQKTSPRNCFQMAIGQQMRDVLILSMAVDSKNASEQSTRVHISDTEVIDALKDVDESDNVGHSLVNILDSAISLLAKDVLAEEPPSPFFNLQCDIDELSNDGSLFLSDSTDNDGSVLENSWEGYEDDLFQNVFDKKDERSCIAGFVFEKGGTSGIIIKLGHKFKDEFQFRTAVDIQAMRDGIKLCVMENTSTFISCECSDLMCDWKVSAAKVRKSNVFVLKEITPNYTCKRRTYKFPLGRKWNAAKFLHLWVQNPNIDFHRLRYEIETYSGFKYPTWKLEAIDKTAKLWLRTYHNYGYERLFQYKNEMLTVNSNNIVIIQKKTFDDPDLAVFDRMFVLFADCSHAFKITCRRLVIVDGWEIDSPYKSVMLVAVFRDANNAILPIAFCEVQEENFDSWSFFLKNLYEGLCMDYMDYGKGICIMCDRDNGVDEAVSDLYNKLKEQFPLAPVYSLFWAACSRTNKVTFQQHMMLLQDRNKDCYGWLINREYHCWALYCMPEWAKSTDITISAAEQLRSWLLKYLDMNVANRFTAITRETVKIFEKSYLAGWDWVRDNITPAARQQTIQNVIEGDRWNIHSGANSNILTVTMNGLSFVVNKELSVCSCCLWQLSGIPCSHACQCIIRWAGGYHDFVHVSMKIDVYRSTYGPGMKELPEICKWTPQLIDIVQPPPKRLVDPMNGDDKTEVTCN</sequence>
<reference evidence="3 4" key="1">
    <citation type="submission" date="2014-04" db="EMBL/GenBank/DDBJ databases">
        <authorList>
            <consortium name="International Citrus Genome Consortium"/>
            <person name="Gmitter F."/>
            <person name="Chen C."/>
            <person name="Farmerie W."/>
            <person name="Harkins T."/>
            <person name="Desany B."/>
            <person name="Mohiuddin M."/>
            <person name="Kodira C."/>
            <person name="Borodovsky M."/>
            <person name="Lomsadze A."/>
            <person name="Burns P."/>
            <person name="Jenkins J."/>
            <person name="Prochnik S."/>
            <person name="Shu S."/>
            <person name="Chapman J."/>
            <person name="Pitluck S."/>
            <person name="Schmutz J."/>
            <person name="Rokhsar D."/>
        </authorList>
    </citation>
    <scope>NUCLEOTIDE SEQUENCE</scope>
</reference>
<name>A0A067DH66_CITSI</name>
<dbReference type="Pfam" id="PF03108">
    <property type="entry name" value="DBD_Tnp_Mut"/>
    <property type="match status" value="1"/>
</dbReference>
<accession>A0A067DH66</accession>
<gene>
    <name evidence="3" type="ORF">CISIN_1g037723mg</name>
</gene>
<dbReference type="Pfam" id="PF04434">
    <property type="entry name" value="SWIM"/>
    <property type="match status" value="1"/>
</dbReference>
<protein>
    <recommendedName>
        <fullName evidence="2">SWIM-type domain-containing protein</fullName>
    </recommendedName>
</protein>
<dbReference type="EMBL" id="KK785494">
    <property type="protein sequence ID" value="KDO42329.1"/>
    <property type="molecule type" value="Genomic_DNA"/>
</dbReference>
<keyword evidence="1" id="KW-0479">Metal-binding</keyword>
<dbReference type="PANTHER" id="PTHR31973:SF195">
    <property type="entry name" value="MUDR FAMILY TRANSPOSASE"/>
    <property type="match status" value="1"/>
</dbReference>
<dbReference type="Proteomes" id="UP000027120">
    <property type="component" value="Unassembled WGS sequence"/>
</dbReference>
<feature type="domain" description="SWIM-type" evidence="2">
    <location>
        <begin position="619"/>
        <end position="651"/>
    </location>
</feature>
<dbReference type="AlphaFoldDB" id="A0A067DH66"/>